<dbReference type="GO" id="GO:0016787">
    <property type="term" value="F:hydrolase activity"/>
    <property type="evidence" value="ECO:0007669"/>
    <property type="project" value="InterPro"/>
</dbReference>
<accession>L8GH46</accession>
<dbReference type="EMBL" id="KB008133">
    <property type="protein sequence ID" value="ELR12063.1"/>
    <property type="molecule type" value="Genomic_DNA"/>
</dbReference>
<feature type="chain" id="PRO_5003990070" evidence="1">
    <location>
        <begin position="27"/>
        <end position="355"/>
    </location>
</feature>
<dbReference type="VEuPathDB" id="AmoebaDB:ACA1_100940"/>
<dbReference type="STRING" id="1257118.L8GH46"/>
<dbReference type="Proteomes" id="UP000011083">
    <property type="component" value="Unassembled WGS sequence"/>
</dbReference>
<reference evidence="2 3" key="1">
    <citation type="journal article" date="2013" name="Genome Biol.">
        <title>Genome of Acanthamoeba castellanii highlights extensive lateral gene transfer and early evolution of tyrosine kinase signaling.</title>
        <authorList>
            <person name="Clarke M."/>
            <person name="Lohan A.J."/>
            <person name="Liu B."/>
            <person name="Lagkouvardos I."/>
            <person name="Roy S."/>
            <person name="Zafar N."/>
            <person name="Bertelli C."/>
            <person name="Schilde C."/>
            <person name="Kianianmomeni A."/>
            <person name="Burglin T.R."/>
            <person name="Frech C."/>
            <person name="Turcotte B."/>
            <person name="Kopec K.O."/>
            <person name="Synnott J.M."/>
            <person name="Choo C."/>
            <person name="Paponov I."/>
            <person name="Finkler A."/>
            <person name="Soon Heng Tan C."/>
            <person name="Hutchins A.P."/>
            <person name="Weinmeier T."/>
            <person name="Rattei T."/>
            <person name="Chu J.S."/>
            <person name="Gimenez G."/>
            <person name="Irimia M."/>
            <person name="Rigden D.J."/>
            <person name="Fitzpatrick D.A."/>
            <person name="Lorenzo-Morales J."/>
            <person name="Bateman A."/>
            <person name="Chiu C.H."/>
            <person name="Tang P."/>
            <person name="Hegemann P."/>
            <person name="Fromm H."/>
            <person name="Raoult D."/>
            <person name="Greub G."/>
            <person name="Miranda-Saavedra D."/>
            <person name="Chen N."/>
            <person name="Nash P."/>
            <person name="Ginger M.L."/>
            <person name="Horn M."/>
            <person name="Schaap P."/>
            <person name="Caler L."/>
            <person name="Loftus B."/>
        </authorList>
    </citation>
    <scope>NUCLEOTIDE SEQUENCE [LARGE SCALE GENOMIC DNA]</scope>
    <source>
        <strain evidence="2 3">Neff</strain>
    </source>
</reference>
<dbReference type="PANTHER" id="PTHR11575">
    <property type="entry name" value="5'-NUCLEOTIDASE-RELATED"/>
    <property type="match status" value="1"/>
</dbReference>
<dbReference type="Gene3D" id="3.60.21.10">
    <property type="match status" value="1"/>
</dbReference>
<keyword evidence="1" id="KW-0732">Signal</keyword>
<dbReference type="GeneID" id="14912551"/>
<dbReference type="RefSeq" id="XP_004334076.1">
    <property type="nucleotide sequence ID" value="XM_004334028.1"/>
</dbReference>
<dbReference type="AlphaFoldDB" id="L8GH46"/>
<dbReference type="InterPro" id="IPR029052">
    <property type="entry name" value="Metallo-depent_PP-like"/>
</dbReference>
<keyword evidence="3" id="KW-1185">Reference proteome</keyword>
<dbReference type="GO" id="GO:0009166">
    <property type="term" value="P:nucleotide catabolic process"/>
    <property type="evidence" value="ECO:0007669"/>
    <property type="project" value="InterPro"/>
</dbReference>
<gene>
    <name evidence="2" type="ORF">ACA1_100940</name>
</gene>
<dbReference type="PANTHER" id="PTHR11575:SF24">
    <property type="entry name" value="5'-NUCLEOTIDASE"/>
    <property type="match status" value="1"/>
</dbReference>
<sequence>MDHRWLLRLALLTALLVLGPPTTLRGGTTHLSGWAGVDALNVTLLHSGDGYGSVVPMDAGNAPCRPLSQAPYYSPTKGSVCYGGLARRSGVVAAVRGEVEASGGSVALVDAGNALLGSLYYATFGSEVIASYYNLMRYDAVKLEVHDFTSGLGQVANFTRLLTTGGNATATVVSSNLVHLNNDSRFVAQADGAQVVPYALVKLGGSGEVLGFIGTMAQGLSTMFANPRAINSTPELVAMRTAVGLLQNLGVNKIVASVSGASVADSIIDEVPGIDVLIVLSQLYGGPNTTNTTTSAGPYPTMRVMPWGQPVLIVGTGVNSGQYLGRLDLDFDDHGVIRSWRGAPIRLDDGSPSMR</sequence>
<evidence type="ECO:0000313" key="2">
    <source>
        <dbReference type="EMBL" id="ELR12063.1"/>
    </source>
</evidence>
<dbReference type="SUPFAM" id="SSF56300">
    <property type="entry name" value="Metallo-dependent phosphatases"/>
    <property type="match status" value="1"/>
</dbReference>
<proteinExistence type="predicted"/>
<protein>
    <submittedName>
        <fullName evidence="2">5'-nucleotidase</fullName>
    </submittedName>
</protein>
<evidence type="ECO:0000256" key="1">
    <source>
        <dbReference type="SAM" id="SignalP"/>
    </source>
</evidence>
<evidence type="ECO:0000313" key="3">
    <source>
        <dbReference type="Proteomes" id="UP000011083"/>
    </source>
</evidence>
<organism evidence="2 3">
    <name type="scientific">Acanthamoeba castellanii (strain ATCC 30010 / Neff)</name>
    <dbReference type="NCBI Taxonomy" id="1257118"/>
    <lineage>
        <taxon>Eukaryota</taxon>
        <taxon>Amoebozoa</taxon>
        <taxon>Discosea</taxon>
        <taxon>Longamoebia</taxon>
        <taxon>Centramoebida</taxon>
        <taxon>Acanthamoebidae</taxon>
        <taxon>Acanthamoeba</taxon>
    </lineage>
</organism>
<name>L8GH46_ACACF</name>
<dbReference type="KEGG" id="acan:ACA1_100940"/>
<dbReference type="OrthoDB" id="7722975at2759"/>
<dbReference type="InterPro" id="IPR006179">
    <property type="entry name" value="5_nucleotidase/apyrase"/>
</dbReference>
<feature type="signal peptide" evidence="1">
    <location>
        <begin position="1"/>
        <end position="26"/>
    </location>
</feature>